<dbReference type="InterPro" id="IPR003439">
    <property type="entry name" value="ABC_transporter-like_ATP-bd"/>
</dbReference>
<dbReference type="InterPro" id="IPR015854">
    <property type="entry name" value="ABC_transpr_LolD-like"/>
</dbReference>
<dbReference type="GO" id="GO:0016887">
    <property type="term" value="F:ATP hydrolysis activity"/>
    <property type="evidence" value="ECO:0007669"/>
    <property type="project" value="InterPro"/>
</dbReference>
<dbReference type="RefSeq" id="WP_082374226.1">
    <property type="nucleotide sequence ID" value="NZ_BBZA01000113.1"/>
</dbReference>
<dbReference type="PANTHER" id="PTHR24220">
    <property type="entry name" value="IMPORT ATP-BINDING PROTEIN"/>
    <property type="match status" value="1"/>
</dbReference>
<dbReference type="Proteomes" id="UP000037784">
    <property type="component" value="Unassembled WGS sequence"/>
</dbReference>
<protein>
    <submittedName>
        <fullName evidence="5">Putative ABC transport system ATP-binding protein</fullName>
    </submittedName>
</protein>
<proteinExistence type="predicted"/>
<dbReference type="GO" id="GO:0005524">
    <property type="term" value="F:ATP binding"/>
    <property type="evidence" value="ECO:0007669"/>
    <property type="project" value="UniProtKB-KW"/>
</dbReference>
<dbReference type="PANTHER" id="PTHR24220:SF86">
    <property type="entry name" value="ABC TRANSPORTER ABCH.1"/>
    <property type="match status" value="1"/>
</dbReference>
<dbReference type="FunCoup" id="A0A0M9UCM0">
    <property type="interactions" value="431"/>
</dbReference>
<feature type="domain" description="ABC transporter" evidence="4">
    <location>
        <begin position="20"/>
        <end position="258"/>
    </location>
</feature>
<keyword evidence="2" id="KW-0547">Nucleotide-binding</keyword>
<dbReference type="GO" id="GO:0005886">
    <property type="term" value="C:plasma membrane"/>
    <property type="evidence" value="ECO:0007669"/>
    <property type="project" value="TreeGrafter"/>
</dbReference>
<keyword evidence="6" id="KW-1185">Reference proteome</keyword>
<accession>A0A0M9UCM0</accession>
<dbReference type="InterPro" id="IPR017911">
    <property type="entry name" value="MacB-like_ATP-bd"/>
</dbReference>
<dbReference type="InterPro" id="IPR017871">
    <property type="entry name" value="ABC_transporter-like_CS"/>
</dbReference>
<dbReference type="SMART" id="SM00382">
    <property type="entry name" value="AAA"/>
    <property type="match status" value="1"/>
</dbReference>
<dbReference type="FunFam" id="3.40.50.300:FF:000032">
    <property type="entry name" value="Export ABC transporter ATP-binding protein"/>
    <property type="match status" value="1"/>
</dbReference>
<dbReference type="InParanoid" id="A0A0M9UCM0"/>
<dbReference type="CDD" id="cd03255">
    <property type="entry name" value="ABC_MJ0796_LolCDE_FtsE"/>
    <property type="match status" value="1"/>
</dbReference>
<dbReference type="EMBL" id="BBZA01000113">
    <property type="protein sequence ID" value="GAP63088.1"/>
    <property type="molecule type" value="Genomic_DNA"/>
</dbReference>
<keyword evidence="3 5" id="KW-0067">ATP-binding</keyword>
<dbReference type="SUPFAM" id="SSF52540">
    <property type="entry name" value="P-loop containing nucleoside triphosphate hydrolases"/>
    <property type="match status" value="1"/>
</dbReference>
<comment type="caution">
    <text evidence="5">The sequence shown here is derived from an EMBL/GenBank/DDBJ whole genome shotgun (WGS) entry which is preliminary data.</text>
</comment>
<gene>
    <name evidence="5" type="ORF">ARMA_1511</name>
</gene>
<keyword evidence="1" id="KW-0813">Transport</keyword>
<reference evidence="5 6" key="1">
    <citation type="journal article" date="2015" name="Genome Announc.">
        <title>Draft Genome Sequence of a Heterotrophic Facultative Anaerobic Thermophilic Bacterium, Ardenticatena maritima Strain 110ST.</title>
        <authorList>
            <person name="Kawaichi S."/>
            <person name="Yoshida T."/>
            <person name="Sako Y."/>
            <person name="Nakamura R."/>
        </authorList>
    </citation>
    <scope>NUCLEOTIDE SEQUENCE [LARGE SCALE GENOMIC DNA]</scope>
    <source>
        <strain evidence="5 6">110S</strain>
    </source>
</reference>
<reference evidence="6" key="2">
    <citation type="submission" date="2015-08" db="EMBL/GenBank/DDBJ databases">
        <title>Draft Genome Sequence of a Heterotrophic Facultative Anaerobic Bacterium Ardenticatena maritima Strain 110S.</title>
        <authorList>
            <person name="Kawaichi S."/>
            <person name="Yoshida T."/>
            <person name="Sako Y."/>
            <person name="Nakamura R."/>
        </authorList>
    </citation>
    <scope>NUCLEOTIDE SEQUENCE [LARGE SCALE GENOMIC DNA]</scope>
    <source>
        <strain evidence="6">110S</strain>
    </source>
</reference>
<evidence type="ECO:0000313" key="6">
    <source>
        <dbReference type="Proteomes" id="UP000037784"/>
    </source>
</evidence>
<evidence type="ECO:0000256" key="1">
    <source>
        <dbReference type="ARBA" id="ARBA00022448"/>
    </source>
</evidence>
<dbReference type="OrthoDB" id="9804270at2"/>
<name>A0A0M9UCM0_9CHLR</name>
<dbReference type="Gene3D" id="3.40.50.300">
    <property type="entry name" value="P-loop containing nucleotide triphosphate hydrolases"/>
    <property type="match status" value="1"/>
</dbReference>
<dbReference type="AlphaFoldDB" id="A0A0M9UCM0"/>
<dbReference type="GO" id="GO:0022857">
    <property type="term" value="F:transmembrane transporter activity"/>
    <property type="evidence" value="ECO:0007669"/>
    <property type="project" value="UniProtKB-ARBA"/>
</dbReference>
<dbReference type="PROSITE" id="PS50893">
    <property type="entry name" value="ABC_TRANSPORTER_2"/>
    <property type="match status" value="1"/>
</dbReference>
<evidence type="ECO:0000256" key="2">
    <source>
        <dbReference type="ARBA" id="ARBA00022741"/>
    </source>
</evidence>
<dbReference type="GO" id="GO:0098796">
    <property type="term" value="C:membrane protein complex"/>
    <property type="evidence" value="ECO:0007669"/>
    <property type="project" value="UniProtKB-ARBA"/>
</dbReference>
<organism evidence="5 6">
    <name type="scientific">Ardenticatena maritima</name>
    <dbReference type="NCBI Taxonomy" id="872965"/>
    <lineage>
        <taxon>Bacteria</taxon>
        <taxon>Bacillati</taxon>
        <taxon>Chloroflexota</taxon>
        <taxon>Ardenticatenia</taxon>
        <taxon>Ardenticatenales</taxon>
        <taxon>Ardenticatenaceae</taxon>
        <taxon>Ardenticatena</taxon>
    </lineage>
</organism>
<evidence type="ECO:0000313" key="5">
    <source>
        <dbReference type="EMBL" id="GAP63088.1"/>
    </source>
</evidence>
<dbReference type="InterPro" id="IPR027417">
    <property type="entry name" value="P-loop_NTPase"/>
</dbReference>
<dbReference type="PROSITE" id="PS00211">
    <property type="entry name" value="ABC_TRANSPORTER_1"/>
    <property type="match status" value="1"/>
</dbReference>
<sequence length="262" mass="28969">MHAQSETAIQQTGTTTQPLIHLENVTKVYRMGDVEVHALRGVSLDIYEGEWGAIMGPSGSGKSTLMNIIGCLDQPTSGRYLLAGEDVGEMNDDQLAEIRNRRIGFVFQQFNLLPRTTAVENVELPLLYARGVKNRRERAIQALEAVGLGDRLYHKPNELSGGQQQRVAIARALVTNPSIILADEPTGNLDTKTGAEIMALFRRLHAERGITIVFVTHDPEIGGQIPRRIWIRDGLVEREEHGITFTPDGRAVEPDDGKEQAE</sequence>
<dbReference type="Pfam" id="PF00005">
    <property type="entry name" value="ABC_tran"/>
    <property type="match status" value="1"/>
</dbReference>
<evidence type="ECO:0000256" key="3">
    <source>
        <dbReference type="ARBA" id="ARBA00022840"/>
    </source>
</evidence>
<dbReference type="InterPro" id="IPR003593">
    <property type="entry name" value="AAA+_ATPase"/>
</dbReference>
<evidence type="ECO:0000259" key="4">
    <source>
        <dbReference type="PROSITE" id="PS50893"/>
    </source>
</evidence>